<sequence>MSGNSGKEREHSRWMLKVLTGRKRAGEKVWHFSSSQCMQPLYGCTLGLTRSLSTTVKQHARALTSRSPPPITPNEKACHTQNQWRQRRMKDSDCGKCGRSGDYGASR</sequence>
<dbReference type="Proteomes" id="UP001519460">
    <property type="component" value="Unassembled WGS sequence"/>
</dbReference>
<accession>A0ABD0L5I0</accession>
<name>A0ABD0L5I0_9CAEN</name>
<gene>
    <name evidence="2" type="ORF">BaRGS_00013928</name>
</gene>
<evidence type="ECO:0000256" key="1">
    <source>
        <dbReference type="SAM" id="MobiDB-lite"/>
    </source>
</evidence>
<dbReference type="EMBL" id="JACVVK020000080">
    <property type="protein sequence ID" value="KAK7494801.1"/>
    <property type="molecule type" value="Genomic_DNA"/>
</dbReference>
<feature type="region of interest" description="Disordered" evidence="1">
    <location>
        <begin position="61"/>
        <end position="107"/>
    </location>
</feature>
<organism evidence="2 3">
    <name type="scientific">Batillaria attramentaria</name>
    <dbReference type="NCBI Taxonomy" id="370345"/>
    <lineage>
        <taxon>Eukaryota</taxon>
        <taxon>Metazoa</taxon>
        <taxon>Spiralia</taxon>
        <taxon>Lophotrochozoa</taxon>
        <taxon>Mollusca</taxon>
        <taxon>Gastropoda</taxon>
        <taxon>Caenogastropoda</taxon>
        <taxon>Sorbeoconcha</taxon>
        <taxon>Cerithioidea</taxon>
        <taxon>Batillariidae</taxon>
        <taxon>Batillaria</taxon>
    </lineage>
</organism>
<comment type="caution">
    <text evidence="2">The sequence shown here is derived from an EMBL/GenBank/DDBJ whole genome shotgun (WGS) entry which is preliminary data.</text>
</comment>
<keyword evidence="3" id="KW-1185">Reference proteome</keyword>
<protein>
    <submittedName>
        <fullName evidence="2">Uncharacterized protein</fullName>
    </submittedName>
</protein>
<proteinExistence type="predicted"/>
<reference evidence="2 3" key="1">
    <citation type="journal article" date="2023" name="Sci. Data">
        <title>Genome assembly of the Korean intertidal mud-creeper Batillaria attramentaria.</title>
        <authorList>
            <person name="Patra A.K."/>
            <person name="Ho P.T."/>
            <person name="Jun S."/>
            <person name="Lee S.J."/>
            <person name="Kim Y."/>
            <person name="Won Y.J."/>
        </authorList>
    </citation>
    <scope>NUCLEOTIDE SEQUENCE [LARGE SCALE GENOMIC DNA]</scope>
    <source>
        <strain evidence="2">Wonlab-2016</strain>
    </source>
</reference>
<evidence type="ECO:0000313" key="3">
    <source>
        <dbReference type="Proteomes" id="UP001519460"/>
    </source>
</evidence>
<evidence type="ECO:0000313" key="2">
    <source>
        <dbReference type="EMBL" id="KAK7494801.1"/>
    </source>
</evidence>
<dbReference type="AlphaFoldDB" id="A0ABD0L5I0"/>